<evidence type="ECO:0000313" key="1">
    <source>
        <dbReference type="EMBL" id="KKN49500.1"/>
    </source>
</evidence>
<sequence>MRKKIGRTRKPPVKKDRKLDFRLYTPRGLRPNERYKLFKQVVDVLKEGERMSILSNGKIVEDEQGFLMHMLIDSKRRWIKDDDQFIKWMEAFYVWLGVEIQLAKTGEKQELRPSYISIKFHETSAHLMVDEHPPESDWYICGNDAGDEAVAHYTANEDRWSQNGEVIEGVTRWRDREPKD</sequence>
<comment type="caution">
    <text evidence="1">The sequence shown here is derived from an EMBL/GenBank/DDBJ whole genome shotgun (WGS) entry which is preliminary data.</text>
</comment>
<accession>A0A0F9QYV7</accession>
<protein>
    <submittedName>
        <fullName evidence="1">Uncharacterized protein</fullName>
    </submittedName>
</protein>
<dbReference type="EMBL" id="LAZR01001165">
    <property type="protein sequence ID" value="KKN49500.1"/>
    <property type="molecule type" value="Genomic_DNA"/>
</dbReference>
<organism evidence="1">
    <name type="scientific">marine sediment metagenome</name>
    <dbReference type="NCBI Taxonomy" id="412755"/>
    <lineage>
        <taxon>unclassified sequences</taxon>
        <taxon>metagenomes</taxon>
        <taxon>ecological metagenomes</taxon>
    </lineage>
</organism>
<gene>
    <name evidence="1" type="ORF">LCGC14_0642070</name>
</gene>
<dbReference type="AlphaFoldDB" id="A0A0F9QYV7"/>
<proteinExistence type="predicted"/>
<name>A0A0F9QYV7_9ZZZZ</name>
<reference evidence="1" key="1">
    <citation type="journal article" date="2015" name="Nature">
        <title>Complex archaea that bridge the gap between prokaryotes and eukaryotes.</title>
        <authorList>
            <person name="Spang A."/>
            <person name="Saw J.H."/>
            <person name="Jorgensen S.L."/>
            <person name="Zaremba-Niedzwiedzka K."/>
            <person name="Martijn J."/>
            <person name="Lind A.E."/>
            <person name="van Eijk R."/>
            <person name="Schleper C."/>
            <person name="Guy L."/>
            <person name="Ettema T.J."/>
        </authorList>
    </citation>
    <scope>NUCLEOTIDE SEQUENCE</scope>
</reference>